<protein>
    <recommendedName>
        <fullName evidence="2">Phosphoenolpyruvate carboxylase</fullName>
    </recommendedName>
</protein>
<proteinExistence type="predicted"/>
<evidence type="ECO:0000256" key="1">
    <source>
        <dbReference type="ARBA" id="ARBA00003670"/>
    </source>
</evidence>
<evidence type="ECO:0000313" key="4">
    <source>
        <dbReference type="Proteomes" id="UP000635996"/>
    </source>
</evidence>
<sequence>GERELLDHQPVLKQTFAIRDAYLDPISYLQVALLKRQRDAAAAGQDPDPLLSRALLLTVNGVAAGLRNTG</sequence>
<dbReference type="SUPFAM" id="SSF51621">
    <property type="entry name" value="Phosphoenolpyruvate/pyruvate domain"/>
    <property type="match status" value="1"/>
</dbReference>
<reference evidence="3 4" key="1">
    <citation type="submission" date="2020-03" db="EMBL/GenBank/DDBJ databases">
        <title>WGS of actinomycetes isolated from Thailand.</title>
        <authorList>
            <person name="Thawai C."/>
        </authorList>
    </citation>
    <scope>NUCLEOTIDE SEQUENCE [LARGE SCALE GENOMIC DNA]</scope>
    <source>
        <strain evidence="3 4">NBRC 13905</strain>
    </source>
</reference>
<dbReference type="PANTHER" id="PTHR30523:SF6">
    <property type="entry name" value="PHOSPHOENOLPYRUVATE CARBOXYLASE"/>
    <property type="match status" value="1"/>
</dbReference>
<dbReference type="InterPro" id="IPR021135">
    <property type="entry name" value="PEP_COase"/>
</dbReference>
<evidence type="ECO:0000313" key="3">
    <source>
        <dbReference type="EMBL" id="NJP17576.1"/>
    </source>
</evidence>
<dbReference type="Pfam" id="PF00311">
    <property type="entry name" value="PEPcase"/>
    <property type="match status" value="1"/>
</dbReference>
<dbReference type="InterPro" id="IPR015813">
    <property type="entry name" value="Pyrv/PenolPyrv_kinase-like_dom"/>
</dbReference>
<keyword evidence="4" id="KW-1185">Reference proteome</keyword>
<organism evidence="3 4">
    <name type="scientific">Streptomyces thermoviolaceus subsp. thermoviolaceus</name>
    <dbReference type="NCBI Taxonomy" id="66860"/>
    <lineage>
        <taxon>Bacteria</taxon>
        <taxon>Bacillati</taxon>
        <taxon>Actinomycetota</taxon>
        <taxon>Actinomycetes</taxon>
        <taxon>Kitasatosporales</taxon>
        <taxon>Streptomycetaceae</taxon>
        <taxon>Streptomyces</taxon>
    </lineage>
</organism>
<dbReference type="RefSeq" id="WP_168132506.1">
    <property type="nucleotide sequence ID" value="NZ_JAATEL010000082.1"/>
</dbReference>
<comment type="caution">
    <text evidence="3">The sequence shown here is derived from an EMBL/GenBank/DDBJ whole genome shotgun (WGS) entry which is preliminary data.</text>
</comment>
<dbReference type="PANTHER" id="PTHR30523">
    <property type="entry name" value="PHOSPHOENOLPYRUVATE CARBOXYLASE"/>
    <property type="match status" value="1"/>
</dbReference>
<accession>A0ABX0YY70</accession>
<name>A0ABX0YY70_STRTL</name>
<feature type="non-terminal residue" evidence="3">
    <location>
        <position position="1"/>
    </location>
</feature>
<gene>
    <name evidence="3" type="ORF">HCJ95_25765</name>
</gene>
<dbReference type="EMBL" id="JAATEL010000082">
    <property type="protein sequence ID" value="NJP17576.1"/>
    <property type="molecule type" value="Genomic_DNA"/>
</dbReference>
<comment type="function">
    <text evidence="1">Forms oxaloacetate, a four-carbon dicarboxylic acid source for the tricarboxylic acid cycle.</text>
</comment>
<dbReference type="Proteomes" id="UP000635996">
    <property type="component" value="Unassembled WGS sequence"/>
</dbReference>
<evidence type="ECO:0000256" key="2">
    <source>
        <dbReference type="ARBA" id="ARBA00022419"/>
    </source>
</evidence>